<keyword evidence="2" id="KW-1185">Reference proteome</keyword>
<reference evidence="1 2" key="1">
    <citation type="submission" date="2023-08" db="EMBL/GenBank/DDBJ databases">
        <title>Black Yeasts Isolated from many extreme environments.</title>
        <authorList>
            <person name="Coleine C."/>
            <person name="Stajich J.E."/>
            <person name="Selbmann L."/>
        </authorList>
    </citation>
    <scope>NUCLEOTIDE SEQUENCE [LARGE SCALE GENOMIC DNA]</scope>
    <source>
        <strain evidence="1 2">CCFEE 5792</strain>
    </source>
</reference>
<gene>
    <name evidence="1" type="ORF">LTR84_002933</name>
</gene>
<accession>A0AAV9NAF8</accession>
<dbReference type="EMBL" id="JAVRRD010000014">
    <property type="protein sequence ID" value="KAK5052129.1"/>
    <property type="molecule type" value="Genomic_DNA"/>
</dbReference>
<dbReference type="AlphaFoldDB" id="A0AAV9NAF8"/>
<dbReference type="GeneID" id="89971132"/>
<dbReference type="RefSeq" id="XP_064706143.1">
    <property type="nucleotide sequence ID" value="XM_064846533.1"/>
</dbReference>
<evidence type="ECO:0000313" key="1">
    <source>
        <dbReference type="EMBL" id="KAK5052129.1"/>
    </source>
</evidence>
<organism evidence="1 2">
    <name type="scientific">Exophiala bonariae</name>
    <dbReference type="NCBI Taxonomy" id="1690606"/>
    <lineage>
        <taxon>Eukaryota</taxon>
        <taxon>Fungi</taxon>
        <taxon>Dikarya</taxon>
        <taxon>Ascomycota</taxon>
        <taxon>Pezizomycotina</taxon>
        <taxon>Eurotiomycetes</taxon>
        <taxon>Chaetothyriomycetidae</taxon>
        <taxon>Chaetothyriales</taxon>
        <taxon>Herpotrichiellaceae</taxon>
        <taxon>Exophiala</taxon>
    </lineage>
</organism>
<dbReference type="Proteomes" id="UP001358417">
    <property type="component" value="Unassembled WGS sequence"/>
</dbReference>
<proteinExistence type="predicted"/>
<protein>
    <submittedName>
        <fullName evidence="1">Uncharacterized protein</fullName>
    </submittedName>
</protein>
<comment type="caution">
    <text evidence="1">The sequence shown here is derived from an EMBL/GenBank/DDBJ whole genome shotgun (WGS) entry which is preliminary data.</text>
</comment>
<evidence type="ECO:0000313" key="2">
    <source>
        <dbReference type="Proteomes" id="UP001358417"/>
    </source>
</evidence>
<sequence length="539" mass="61341">MSQSSFVPSLVWVDGDQTQSSKANIRSHIVREGYRKKKLQRRARLSTVTTQEEVLLPGEGSKASDFNSQVFKPVETYPLPAWVSFKLQDSLSTYQRDLFNCLPLRLDPVGQSELYRQMFNGFTVATKRYNNYRYRFTKKYGCDPWQLTAELAFQEPLAFRVLAAYAIRAAAAIRMGKGRICSADTDELELVTLHADIIGTIVKRLKSPERQPEEILNALLSLIARTATANLPAWKKTYASHFRGFRSLFFLRPNPWQIESRAFELRLIIFETCYSDGCWSFVCPPADFSTRLSEFTKSMESLEIFVVMRSRSDKISGKGDRAPTSSQQYGRINRNSLIFRFLSKDVPMVRVVNGFHDESLAQMSVLLLLAMTLLEYSGDRRRTKAFLTYLESEVRDRGLEYNESQWCLFWVMFLTRDPPIYTYSQERVWKVLRYMNVVKAISVSQRARLKAFLLHAIGAEAENETSGSFEAMSAAANFDIQSLVAELQAGPFACHMCGSSAIFEGAHLHDSVCNDPYCHSCPCPGKRKAAHSNSNQAKL</sequence>
<name>A0AAV9NAF8_9EURO</name>